<gene>
    <name evidence="2" type="ORF">CEXT_261421</name>
</gene>
<sequence>MAARKALWERRRLGRLRVAPSQKSEHGNQVASRGSADHGDVTALSAAFGSTPRRSPTARATVRRPVRLIKGCSSVCCFSISPASARCSLSPPPSPTHPLAEEWSGAKDADQRSTHRRLIGNTPWCTPFFSGKERCWLLPLLRNALSVLFVSLSQSGGKKGARSLRLSVGSIF</sequence>
<evidence type="ECO:0000313" key="2">
    <source>
        <dbReference type="EMBL" id="GIY51251.1"/>
    </source>
</evidence>
<proteinExistence type="predicted"/>
<organism evidence="2 3">
    <name type="scientific">Caerostris extrusa</name>
    <name type="common">Bark spider</name>
    <name type="synonym">Caerostris bankana</name>
    <dbReference type="NCBI Taxonomy" id="172846"/>
    <lineage>
        <taxon>Eukaryota</taxon>
        <taxon>Metazoa</taxon>
        <taxon>Ecdysozoa</taxon>
        <taxon>Arthropoda</taxon>
        <taxon>Chelicerata</taxon>
        <taxon>Arachnida</taxon>
        <taxon>Araneae</taxon>
        <taxon>Araneomorphae</taxon>
        <taxon>Entelegynae</taxon>
        <taxon>Araneoidea</taxon>
        <taxon>Araneidae</taxon>
        <taxon>Caerostris</taxon>
    </lineage>
</organism>
<name>A0AAV4U0G1_CAEEX</name>
<reference evidence="2 3" key="1">
    <citation type="submission" date="2021-06" db="EMBL/GenBank/DDBJ databases">
        <title>Caerostris extrusa draft genome.</title>
        <authorList>
            <person name="Kono N."/>
            <person name="Arakawa K."/>
        </authorList>
    </citation>
    <scope>NUCLEOTIDE SEQUENCE [LARGE SCALE GENOMIC DNA]</scope>
</reference>
<dbReference type="Proteomes" id="UP001054945">
    <property type="component" value="Unassembled WGS sequence"/>
</dbReference>
<accession>A0AAV4U0G1</accession>
<dbReference type="AlphaFoldDB" id="A0AAV4U0G1"/>
<evidence type="ECO:0000256" key="1">
    <source>
        <dbReference type="SAM" id="MobiDB-lite"/>
    </source>
</evidence>
<dbReference type="EMBL" id="BPLR01012085">
    <property type="protein sequence ID" value="GIY51251.1"/>
    <property type="molecule type" value="Genomic_DNA"/>
</dbReference>
<protein>
    <submittedName>
        <fullName evidence="2">Uncharacterized protein</fullName>
    </submittedName>
</protein>
<evidence type="ECO:0000313" key="3">
    <source>
        <dbReference type="Proteomes" id="UP001054945"/>
    </source>
</evidence>
<comment type="caution">
    <text evidence="2">The sequence shown here is derived from an EMBL/GenBank/DDBJ whole genome shotgun (WGS) entry which is preliminary data.</text>
</comment>
<feature type="region of interest" description="Disordered" evidence="1">
    <location>
        <begin position="18"/>
        <end position="38"/>
    </location>
</feature>
<keyword evidence="3" id="KW-1185">Reference proteome</keyword>